<dbReference type="GO" id="GO:0016740">
    <property type="term" value="F:transferase activity"/>
    <property type="evidence" value="ECO:0007669"/>
    <property type="project" value="UniProtKB-KW"/>
</dbReference>
<protein>
    <recommendedName>
        <fullName evidence="10">Thiamine pyrimidine synthase</fullName>
    </recommendedName>
</protein>
<comment type="function">
    <text evidence="1">Responsible for the formation of the pyrimidine heterocycle in the thiamine biosynthesis pathway. Catalyzes the formation of hydroxymethylpyrimidine phosphate (HMP-P) from histidine and pyridoxal phosphate (PLP). The protein uses PLP and the active site histidine to form HMP-P, generating an inactive enzyme. The enzyme can only undergo a single turnover, which suggests it is a suicide enzyme.</text>
</comment>
<evidence type="ECO:0000256" key="9">
    <source>
        <dbReference type="ARBA" id="ARBA00023004"/>
    </source>
</evidence>
<evidence type="ECO:0000256" key="12">
    <source>
        <dbReference type="SAM" id="SignalP"/>
    </source>
</evidence>
<sequence length="353" mass="37884">MSVFARTAWLALAAMLLAQPAAAQTKIRYLLTSPSPGVAEAPHSSVPEALGFWKDAGLDVTVTPFNGSTGATQVVISGSAEFTMASPEALLVGRQGGADIKAVYNHAREAIYTIAVVKQSPVQNLADLKGKTIGVVSLSSGATAVAKAMLRGIGLDPEKDVKWLPIGLGPQSAAALKANQVDAIAMWDWAYAILENSGFQFRHFETEGTSKLLSIMLIGNGAFIKDKPDAVVGFAEGIAKSVVFTLANPEAAVRLHWARYPASKPANIPEDQALREAVHVLESRIAKYKLDGRADPRFGAFTADEWKSTQAFFFDVGMINAKPDVSEYYTNAFVDRIDHFDKAAIARKAEAYR</sequence>
<evidence type="ECO:0000256" key="11">
    <source>
        <dbReference type="ARBA" id="ARBA00048179"/>
    </source>
</evidence>
<keyword evidence="12" id="KW-0732">Signal</keyword>
<comment type="caution">
    <text evidence="14">The sequence shown here is derived from an EMBL/GenBank/DDBJ whole genome shotgun (WGS) entry which is preliminary data.</text>
</comment>
<keyword evidence="6" id="KW-0479">Metal-binding</keyword>
<name>A0A418UYJ3_RHOPL</name>
<reference evidence="14 15" key="1">
    <citation type="submission" date="2018-09" db="EMBL/GenBank/DDBJ databases">
        <title>Draft genome sequence of Rhodopseudomonas palustris 2.1.18.</title>
        <authorList>
            <person name="Robertson S.L."/>
            <person name="Meyer T.E."/>
            <person name="Kyndt J.A."/>
        </authorList>
    </citation>
    <scope>NUCLEOTIDE SEQUENCE [LARGE SCALE GENOMIC DNA]</scope>
    <source>
        <strain evidence="14 15">2.1.18</strain>
    </source>
</reference>
<proteinExistence type="inferred from homology"/>
<accession>A0A418UYJ3</accession>
<feature type="domain" description="SsuA/THI5-like" evidence="13">
    <location>
        <begin position="48"/>
        <end position="252"/>
    </location>
</feature>
<evidence type="ECO:0000256" key="4">
    <source>
        <dbReference type="ARBA" id="ARBA00011738"/>
    </source>
</evidence>
<evidence type="ECO:0000256" key="7">
    <source>
        <dbReference type="ARBA" id="ARBA00022898"/>
    </source>
</evidence>
<dbReference type="PANTHER" id="PTHR31528:SF1">
    <property type="entry name" value="4-AMINO-5-HYDROXYMETHYL-2-METHYLPYRIMIDINE PHOSPHATE SYNTHASE THI11-RELATED"/>
    <property type="match status" value="1"/>
</dbReference>
<dbReference type="InterPro" id="IPR015168">
    <property type="entry name" value="SsuA/THI5"/>
</dbReference>
<evidence type="ECO:0000256" key="2">
    <source>
        <dbReference type="ARBA" id="ARBA00004948"/>
    </source>
</evidence>
<comment type="subunit">
    <text evidence="4">Homodimer.</text>
</comment>
<dbReference type="InterPro" id="IPR027939">
    <property type="entry name" value="NMT1/THI5"/>
</dbReference>
<evidence type="ECO:0000256" key="6">
    <source>
        <dbReference type="ARBA" id="ARBA00022723"/>
    </source>
</evidence>
<dbReference type="RefSeq" id="WP_119858978.1">
    <property type="nucleotide sequence ID" value="NZ_QYYD01000033.1"/>
</dbReference>
<organism evidence="14 15">
    <name type="scientific">Rhodopseudomonas palustris</name>
    <dbReference type="NCBI Taxonomy" id="1076"/>
    <lineage>
        <taxon>Bacteria</taxon>
        <taxon>Pseudomonadati</taxon>
        <taxon>Pseudomonadota</taxon>
        <taxon>Alphaproteobacteria</taxon>
        <taxon>Hyphomicrobiales</taxon>
        <taxon>Nitrobacteraceae</taxon>
        <taxon>Rhodopseudomonas</taxon>
    </lineage>
</organism>
<dbReference type="Pfam" id="PF09084">
    <property type="entry name" value="NMT1"/>
    <property type="match status" value="1"/>
</dbReference>
<keyword evidence="5" id="KW-0808">Transferase</keyword>
<comment type="catalytic activity">
    <reaction evidence="11">
        <text>N(6)-(pyridoxal phosphate)-L-lysyl-[4-amino-5-hydroxymethyl-2-methylpyrimidine phosphate synthase] + L-histidyl-[4-amino-5-hydroxymethyl-2-methylpyrimidine phosphate synthase] + 2 Fe(3+) + 4 H2O = L-lysyl-[4-amino-5-hydroxymethyl-2-methylpyrimidine phosphate synthase] + (2S)-2-amino-5-hydroxy-4-oxopentanoyl-[4-amino-5-hydroxymethyl-2-methylpyrimidine phosphate synthase] + 4-amino-2-methyl-5-(phosphooxymethyl)pyrimidine + 3-oxopropanoate + 2 Fe(2+) + 2 H(+)</text>
        <dbReference type="Rhea" id="RHEA:65756"/>
        <dbReference type="Rhea" id="RHEA-COMP:16892"/>
        <dbReference type="Rhea" id="RHEA-COMP:16893"/>
        <dbReference type="Rhea" id="RHEA-COMP:16894"/>
        <dbReference type="Rhea" id="RHEA-COMP:16895"/>
        <dbReference type="ChEBI" id="CHEBI:15377"/>
        <dbReference type="ChEBI" id="CHEBI:15378"/>
        <dbReference type="ChEBI" id="CHEBI:29033"/>
        <dbReference type="ChEBI" id="CHEBI:29034"/>
        <dbReference type="ChEBI" id="CHEBI:29969"/>
        <dbReference type="ChEBI" id="CHEBI:29979"/>
        <dbReference type="ChEBI" id="CHEBI:33190"/>
        <dbReference type="ChEBI" id="CHEBI:58354"/>
        <dbReference type="ChEBI" id="CHEBI:143915"/>
        <dbReference type="ChEBI" id="CHEBI:157692"/>
    </reaction>
    <physiologicalReaction direction="left-to-right" evidence="11">
        <dbReference type="Rhea" id="RHEA:65757"/>
    </physiologicalReaction>
</comment>
<gene>
    <name evidence="14" type="ORF">D4Q52_23365</name>
</gene>
<evidence type="ECO:0000256" key="8">
    <source>
        <dbReference type="ARBA" id="ARBA00022977"/>
    </source>
</evidence>
<feature type="signal peptide" evidence="12">
    <location>
        <begin position="1"/>
        <end position="23"/>
    </location>
</feature>
<dbReference type="SUPFAM" id="SSF53850">
    <property type="entry name" value="Periplasmic binding protein-like II"/>
    <property type="match status" value="1"/>
</dbReference>
<dbReference type="GO" id="GO:0009228">
    <property type="term" value="P:thiamine biosynthetic process"/>
    <property type="evidence" value="ECO:0007669"/>
    <property type="project" value="UniProtKB-KW"/>
</dbReference>
<feature type="chain" id="PRO_5019320742" description="Thiamine pyrimidine synthase" evidence="12">
    <location>
        <begin position="24"/>
        <end position="353"/>
    </location>
</feature>
<dbReference type="Proteomes" id="UP000285523">
    <property type="component" value="Unassembled WGS sequence"/>
</dbReference>
<dbReference type="OrthoDB" id="8196780at2"/>
<evidence type="ECO:0000259" key="13">
    <source>
        <dbReference type="Pfam" id="PF09084"/>
    </source>
</evidence>
<evidence type="ECO:0000256" key="5">
    <source>
        <dbReference type="ARBA" id="ARBA00022679"/>
    </source>
</evidence>
<keyword evidence="8" id="KW-0784">Thiamine biosynthesis</keyword>
<comment type="pathway">
    <text evidence="2">Cofactor biosynthesis; thiamine diphosphate biosynthesis.</text>
</comment>
<dbReference type="EMBL" id="QYYD01000033">
    <property type="protein sequence ID" value="RJF67405.1"/>
    <property type="molecule type" value="Genomic_DNA"/>
</dbReference>
<dbReference type="AlphaFoldDB" id="A0A418UYJ3"/>
<dbReference type="GO" id="GO:0046872">
    <property type="term" value="F:metal ion binding"/>
    <property type="evidence" value="ECO:0007669"/>
    <property type="project" value="UniProtKB-KW"/>
</dbReference>
<keyword evidence="7" id="KW-0663">Pyridoxal phosphate</keyword>
<dbReference type="Gene3D" id="3.40.190.10">
    <property type="entry name" value="Periplasmic binding protein-like II"/>
    <property type="match status" value="2"/>
</dbReference>
<comment type="similarity">
    <text evidence="3">Belongs to the NMT1/THI5 family.</text>
</comment>
<evidence type="ECO:0000256" key="1">
    <source>
        <dbReference type="ARBA" id="ARBA00003469"/>
    </source>
</evidence>
<dbReference type="PANTHER" id="PTHR31528">
    <property type="entry name" value="4-AMINO-5-HYDROXYMETHYL-2-METHYLPYRIMIDINE PHOSPHATE SYNTHASE THI11-RELATED"/>
    <property type="match status" value="1"/>
</dbReference>
<evidence type="ECO:0000313" key="15">
    <source>
        <dbReference type="Proteomes" id="UP000285523"/>
    </source>
</evidence>
<evidence type="ECO:0000313" key="14">
    <source>
        <dbReference type="EMBL" id="RJF67405.1"/>
    </source>
</evidence>
<evidence type="ECO:0000256" key="3">
    <source>
        <dbReference type="ARBA" id="ARBA00009406"/>
    </source>
</evidence>
<evidence type="ECO:0000256" key="10">
    <source>
        <dbReference type="ARBA" id="ARBA00033171"/>
    </source>
</evidence>
<keyword evidence="9" id="KW-0408">Iron</keyword>